<reference evidence="2 3" key="1">
    <citation type="submission" date="2013-03" db="EMBL/GenBank/DDBJ databases">
        <title>The Genome Sequence of Cladophialophora psammophila CBS 110553.</title>
        <authorList>
            <consortium name="The Broad Institute Genomics Platform"/>
            <person name="Cuomo C."/>
            <person name="de Hoog S."/>
            <person name="Gorbushina A."/>
            <person name="Walker B."/>
            <person name="Young S.K."/>
            <person name="Zeng Q."/>
            <person name="Gargeya S."/>
            <person name="Fitzgerald M."/>
            <person name="Haas B."/>
            <person name="Abouelleil A."/>
            <person name="Allen A.W."/>
            <person name="Alvarado L."/>
            <person name="Arachchi H.M."/>
            <person name="Berlin A.M."/>
            <person name="Chapman S.B."/>
            <person name="Gainer-Dewar J."/>
            <person name="Goldberg J."/>
            <person name="Griggs A."/>
            <person name="Gujja S."/>
            <person name="Hansen M."/>
            <person name="Howarth C."/>
            <person name="Imamovic A."/>
            <person name="Ireland A."/>
            <person name="Larimer J."/>
            <person name="McCowan C."/>
            <person name="Murphy C."/>
            <person name="Pearson M."/>
            <person name="Poon T.W."/>
            <person name="Priest M."/>
            <person name="Roberts A."/>
            <person name="Saif S."/>
            <person name="Shea T."/>
            <person name="Sisk P."/>
            <person name="Sykes S."/>
            <person name="Wortman J."/>
            <person name="Nusbaum C."/>
            <person name="Birren B."/>
        </authorList>
    </citation>
    <scope>NUCLEOTIDE SEQUENCE [LARGE SCALE GENOMIC DNA]</scope>
    <source>
        <strain evidence="2 3">CBS 110553</strain>
    </source>
</reference>
<dbReference type="Gene3D" id="3.60.10.10">
    <property type="entry name" value="Endonuclease/exonuclease/phosphatase"/>
    <property type="match status" value="1"/>
</dbReference>
<comment type="caution">
    <text evidence="2">The sequence shown here is derived from an EMBL/GenBank/DDBJ whole genome shotgun (WGS) entry which is preliminary data.</text>
</comment>
<dbReference type="GeneID" id="19195375"/>
<dbReference type="RefSeq" id="XP_007749448.1">
    <property type="nucleotide sequence ID" value="XM_007751258.1"/>
</dbReference>
<dbReference type="InterPro" id="IPR036691">
    <property type="entry name" value="Endo/exonu/phosph_ase_sf"/>
</dbReference>
<dbReference type="Proteomes" id="UP000019471">
    <property type="component" value="Unassembled WGS sequence"/>
</dbReference>
<organism evidence="2 3">
    <name type="scientific">Cladophialophora psammophila CBS 110553</name>
    <dbReference type="NCBI Taxonomy" id="1182543"/>
    <lineage>
        <taxon>Eukaryota</taxon>
        <taxon>Fungi</taxon>
        <taxon>Dikarya</taxon>
        <taxon>Ascomycota</taxon>
        <taxon>Pezizomycotina</taxon>
        <taxon>Eurotiomycetes</taxon>
        <taxon>Chaetothyriomycetidae</taxon>
        <taxon>Chaetothyriales</taxon>
        <taxon>Herpotrichiellaceae</taxon>
        <taxon>Cladophialophora</taxon>
    </lineage>
</organism>
<evidence type="ECO:0000313" key="3">
    <source>
        <dbReference type="Proteomes" id="UP000019471"/>
    </source>
</evidence>
<dbReference type="eggNOG" id="ENOG502QV0U">
    <property type="taxonomic scope" value="Eukaryota"/>
</dbReference>
<proteinExistence type="predicted"/>
<dbReference type="OrthoDB" id="47488at2759"/>
<dbReference type="InterPro" id="IPR005135">
    <property type="entry name" value="Endo/exonuclease/phosphatase"/>
</dbReference>
<accession>W9WDQ5</accession>
<dbReference type="STRING" id="1182543.W9WDQ5"/>
<name>W9WDQ5_9EURO</name>
<sequence>MAHHHGGDMGIGSRNDNIQKVILTPHPLFMLFPLQYLAGGLPMISASIAHTKTAASCRIGRRLCEAPKQGIYETPVQACTARTKQVTRAAQYKERRYDVAFAPSNVDNLASNSTTLPGIGYHIAHYLNSPDLMFLQEIQDNSGPMDDGVVAANVTLEMLVAAIKDVGGVSYNYLDIDPINDQDGGQPGGNIRVAYLYNPAVLNLKNPNPGSSLHANEVLPGPSLKYNPGRIDPTNPAWQDSRKPLAAQWETVRDKSTLFTVVVHFTSKGGSSSIEGDPRPPVNLGVDQRTAQANVTGTFVAQILAQDPQAAVIVAGDFNEDTFVEPLEMFTAVSGLVDLDDAAGIAPTERYTYVFDMSCEELDHIFVSPKIAGTPGGRPDLKHMHVNTWVTYADQRSDHDPSVASLNIC</sequence>
<dbReference type="HOGENOM" id="CLU_672692_0_0_1"/>
<dbReference type="AlphaFoldDB" id="W9WDQ5"/>
<gene>
    <name evidence="2" type="ORF">A1O5_10682</name>
</gene>
<dbReference type="PANTHER" id="PTHR42834:SF1">
    <property type="entry name" value="ENDONUCLEASE_EXONUCLEASE_PHOSPHATASE FAMILY PROTEIN (AFU_ORTHOLOGUE AFUA_3G09210)"/>
    <property type="match status" value="1"/>
</dbReference>
<dbReference type="GO" id="GO:0003824">
    <property type="term" value="F:catalytic activity"/>
    <property type="evidence" value="ECO:0007669"/>
    <property type="project" value="InterPro"/>
</dbReference>
<dbReference type="PANTHER" id="PTHR42834">
    <property type="entry name" value="ENDONUCLEASE/EXONUCLEASE/PHOSPHATASE FAMILY PROTEIN (AFU_ORTHOLOGUE AFUA_3G09210)"/>
    <property type="match status" value="1"/>
</dbReference>
<dbReference type="EMBL" id="AMGX01000021">
    <property type="protein sequence ID" value="EXJ66068.1"/>
    <property type="molecule type" value="Genomic_DNA"/>
</dbReference>
<keyword evidence="3" id="KW-1185">Reference proteome</keyword>
<feature type="domain" description="Endonuclease/exonuclease/phosphatase" evidence="1">
    <location>
        <begin position="123"/>
        <end position="379"/>
    </location>
</feature>
<dbReference type="SUPFAM" id="SSF56219">
    <property type="entry name" value="DNase I-like"/>
    <property type="match status" value="1"/>
</dbReference>
<evidence type="ECO:0000313" key="2">
    <source>
        <dbReference type="EMBL" id="EXJ66068.1"/>
    </source>
</evidence>
<dbReference type="Pfam" id="PF03372">
    <property type="entry name" value="Exo_endo_phos"/>
    <property type="match status" value="1"/>
</dbReference>
<evidence type="ECO:0000259" key="1">
    <source>
        <dbReference type="Pfam" id="PF03372"/>
    </source>
</evidence>
<protein>
    <recommendedName>
        <fullName evidence="1">Endonuclease/exonuclease/phosphatase domain-containing protein</fullName>
    </recommendedName>
</protein>